<evidence type="ECO:0000313" key="8">
    <source>
        <dbReference type="Proteomes" id="UP001153555"/>
    </source>
</evidence>
<gene>
    <name evidence="7" type="ORF">SHERM_16445</name>
</gene>
<feature type="transmembrane region" description="Helical" evidence="6">
    <location>
        <begin position="47"/>
        <end position="65"/>
    </location>
</feature>
<comment type="similarity">
    <text evidence="2">Belongs to the TMEM45 family.</text>
</comment>
<keyword evidence="4 6" id="KW-1133">Transmembrane helix</keyword>
<feature type="transmembrane region" description="Helical" evidence="6">
    <location>
        <begin position="6"/>
        <end position="26"/>
    </location>
</feature>
<accession>A0A9N7MPU7</accession>
<evidence type="ECO:0000256" key="2">
    <source>
        <dbReference type="ARBA" id="ARBA00006948"/>
    </source>
</evidence>
<protein>
    <submittedName>
        <fullName evidence="7">Uncharacterized protein</fullName>
    </submittedName>
</protein>
<keyword evidence="5 6" id="KW-0472">Membrane</keyword>
<feature type="transmembrane region" description="Helical" evidence="6">
    <location>
        <begin position="117"/>
        <end position="135"/>
    </location>
</feature>
<sequence>MGGTTGHVAMGLAYSIIGLWHLFNSIKLHALHPKSFLTRPWFPVPRLRHLEPFTIILVTTIFSSMELSIGRGPLTSTKKLPHTEHVIIALSFFVYASFAIVLDRAHGRPSSPTDNGLVHFLQALSFGLQLLVLHLHSTDHAGLEGHYHWLLQLVTFASLAGTLLAIAWPGSFVNSFVRAFSVVFQGVWLMVTGVLLWSPGMLPEGCFLKAQPGRVAVLCHGDRALDRAKALVNIQFGLCLILWAVLAVSFYVGMVKYCYRREGVVEYDFLGKVEETTDEGDLGDKQRCKSRNNSLSLPAAAAV</sequence>
<dbReference type="EMBL" id="CACSLK010014277">
    <property type="protein sequence ID" value="CAA0816579.1"/>
    <property type="molecule type" value="Genomic_DNA"/>
</dbReference>
<dbReference type="PANTHER" id="PTHR46285:SF3">
    <property type="entry name" value="PROTEINASE INHIBITOR I4, SERPIN (DUF716)"/>
    <property type="match status" value="1"/>
</dbReference>
<dbReference type="AlphaFoldDB" id="A0A9N7MPU7"/>
<feature type="transmembrane region" description="Helical" evidence="6">
    <location>
        <begin position="179"/>
        <end position="198"/>
    </location>
</feature>
<keyword evidence="8" id="KW-1185">Reference proteome</keyword>
<proteinExistence type="inferred from homology"/>
<keyword evidence="3 6" id="KW-0812">Transmembrane</keyword>
<dbReference type="Proteomes" id="UP001153555">
    <property type="component" value="Unassembled WGS sequence"/>
</dbReference>
<evidence type="ECO:0000313" key="7">
    <source>
        <dbReference type="EMBL" id="CAA0816579.1"/>
    </source>
</evidence>
<dbReference type="GO" id="GO:0016020">
    <property type="term" value="C:membrane"/>
    <property type="evidence" value="ECO:0007669"/>
    <property type="project" value="UniProtKB-SubCell"/>
</dbReference>
<evidence type="ECO:0000256" key="6">
    <source>
        <dbReference type="SAM" id="Phobius"/>
    </source>
</evidence>
<dbReference type="OrthoDB" id="551896at2759"/>
<reference evidence="7" key="1">
    <citation type="submission" date="2019-12" db="EMBL/GenBank/DDBJ databases">
        <authorList>
            <person name="Scholes J."/>
        </authorList>
    </citation>
    <scope>NUCLEOTIDE SEQUENCE</scope>
</reference>
<feature type="transmembrane region" description="Helical" evidence="6">
    <location>
        <begin position="147"/>
        <end position="167"/>
    </location>
</feature>
<dbReference type="InterPro" id="IPR006904">
    <property type="entry name" value="DUF716"/>
</dbReference>
<dbReference type="Pfam" id="PF04819">
    <property type="entry name" value="DUF716"/>
    <property type="match status" value="1"/>
</dbReference>
<evidence type="ECO:0000256" key="5">
    <source>
        <dbReference type="ARBA" id="ARBA00023136"/>
    </source>
</evidence>
<organism evidence="7 8">
    <name type="scientific">Striga hermonthica</name>
    <name type="common">Purple witchweed</name>
    <name type="synonym">Buchnera hermonthica</name>
    <dbReference type="NCBI Taxonomy" id="68872"/>
    <lineage>
        <taxon>Eukaryota</taxon>
        <taxon>Viridiplantae</taxon>
        <taxon>Streptophyta</taxon>
        <taxon>Embryophyta</taxon>
        <taxon>Tracheophyta</taxon>
        <taxon>Spermatophyta</taxon>
        <taxon>Magnoliopsida</taxon>
        <taxon>eudicotyledons</taxon>
        <taxon>Gunneridae</taxon>
        <taxon>Pentapetalae</taxon>
        <taxon>asterids</taxon>
        <taxon>lamiids</taxon>
        <taxon>Lamiales</taxon>
        <taxon>Orobanchaceae</taxon>
        <taxon>Buchnereae</taxon>
        <taxon>Striga</taxon>
    </lineage>
</organism>
<feature type="transmembrane region" description="Helical" evidence="6">
    <location>
        <begin position="230"/>
        <end position="252"/>
    </location>
</feature>
<evidence type="ECO:0000256" key="1">
    <source>
        <dbReference type="ARBA" id="ARBA00004141"/>
    </source>
</evidence>
<comment type="caution">
    <text evidence="7">The sequence shown here is derived from an EMBL/GenBank/DDBJ whole genome shotgun (WGS) entry which is preliminary data.</text>
</comment>
<feature type="transmembrane region" description="Helical" evidence="6">
    <location>
        <begin position="85"/>
        <end position="105"/>
    </location>
</feature>
<evidence type="ECO:0000256" key="4">
    <source>
        <dbReference type="ARBA" id="ARBA00022989"/>
    </source>
</evidence>
<evidence type="ECO:0000256" key="3">
    <source>
        <dbReference type="ARBA" id="ARBA00022692"/>
    </source>
</evidence>
<name>A0A9N7MPU7_STRHE</name>
<comment type="subcellular location">
    <subcellularLocation>
        <location evidence="1">Membrane</location>
        <topology evidence="1">Multi-pass membrane protein</topology>
    </subcellularLocation>
</comment>
<dbReference type="PANTHER" id="PTHR46285">
    <property type="entry name" value="PROTEINASE INHIBITOR I4, SERPIN (DUF716)-RELATED"/>
    <property type="match status" value="1"/>
</dbReference>